<feature type="domain" description="Sulfotransferase" evidence="3">
    <location>
        <begin position="8"/>
        <end position="201"/>
    </location>
</feature>
<reference evidence="4 5" key="1">
    <citation type="submission" date="2017-05" db="EMBL/GenBank/DDBJ databases">
        <authorList>
            <person name="Varghese N."/>
            <person name="Submissions S."/>
        </authorList>
    </citation>
    <scope>NUCLEOTIDE SEQUENCE [LARGE SCALE GENOMIC DNA]</scope>
    <source>
        <strain evidence="4 5">DSM 21194</strain>
    </source>
</reference>
<keyword evidence="1 4" id="KW-0808">Transferase</keyword>
<accession>A0A521ETY0</accession>
<dbReference type="Proteomes" id="UP000317593">
    <property type="component" value="Unassembled WGS sequence"/>
</dbReference>
<dbReference type="EMBL" id="FXTH01000019">
    <property type="protein sequence ID" value="SMO87354.1"/>
    <property type="molecule type" value="Genomic_DNA"/>
</dbReference>
<organism evidence="4 5">
    <name type="scientific">Fodinibius sediminis</name>
    <dbReference type="NCBI Taxonomy" id="1214077"/>
    <lineage>
        <taxon>Bacteria</taxon>
        <taxon>Pseudomonadati</taxon>
        <taxon>Balneolota</taxon>
        <taxon>Balneolia</taxon>
        <taxon>Balneolales</taxon>
        <taxon>Balneolaceae</taxon>
        <taxon>Fodinibius</taxon>
    </lineage>
</organism>
<evidence type="ECO:0000313" key="5">
    <source>
        <dbReference type="Proteomes" id="UP000317593"/>
    </source>
</evidence>
<dbReference type="SUPFAM" id="SSF52540">
    <property type="entry name" value="P-loop containing nucleoside triphosphate hydrolases"/>
    <property type="match status" value="1"/>
</dbReference>
<dbReference type="AlphaFoldDB" id="A0A521ETY0"/>
<keyword evidence="5" id="KW-1185">Reference proteome</keyword>
<dbReference type="InterPro" id="IPR000863">
    <property type="entry name" value="Sulfotransferase_dom"/>
</dbReference>
<name>A0A521ETY0_9BACT</name>
<sequence length="312" mass="37018">MERAFNVDFMVVGAQKCGTTSLAQMLSSHDAIVCCDKKEPMFFSSVDNWREELSDYHALFKWREGALHYEASTSYTCYPYHNRKIWEDLYAYNPDLKIIYIVRNPVDRIVSSYMHTYKRGYTDLGMERALVEEPMLLDMTRYATQIRPFIEQFGADQVQILFFEDLVRDRSIIMQQLASFLGIAMDGFPDMRSFHANRSVENFKIHHKYDQPGIIMSGIRRYFPPLWKIITDNSGRSFKQKPRLSPADQEMILYLLRKEIEELEEMTGRDLSGWRAIREKETAGKQEDYRLTWYEAKVKLFSRIKRKVRKLR</sequence>
<dbReference type="RefSeq" id="WP_142715735.1">
    <property type="nucleotide sequence ID" value="NZ_FXTH01000019.1"/>
</dbReference>
<protein>
    <submittedName>
        <fullName evidence="4">Sulfotransferase domain-containing protein</fullName>
    </submittedName>
</protein>
<dbReference type="PANTHER" id="PTHR10605">
    <property type="entry name" value="HEPARAN SULFATE SULFOTRANSFERASE"/>
    <property type="match status" value="1"/>
</dbReference>
<evidence type="ECO:0000256" key="1">
    <source>
        <dbReference type="ARBA" id="ARBA00022679"/>
    </source>
</evidence>
<proteinExistence type="predicted"/>
<dbReference type="GO" id="GO:0008146">
    <property type="term" value="F:sulfotransferase activity"/>
    <property type="evidence" value="ECO:0007669"/>
    <property type="project" value="InterPro"/>
</dbReference>
<dbReference type="PANTHER" id="PTHR10605:SF56">
    <property type="entry name" value="BIFUNCTIONAL HEPARAN SULFATE N-DEACETYLASE_N-SULFOTRANSFERASE"/>
    <property type="match status" value="1"/>
</dbReference>
<dbReference type="Pfam" id="PF00685">
    <property type="entry name" value="Sulfotransfer_1"/>
    <property type="match status" value="1"/>
</dbReference>
<dbReference type="InterPro" id="IPR027417">
    <property type="entry name" value="P-loop_NTPase"/>
</dbReference>
<dbReference type="Gene3D" id="3.40.50.300">
    <property type="entry name" value="P-loop containing nucleotide triphosphate hydrolases"/>
    <property type="match status" value="1"/>
</dbReference>
<dbReference type="OrthoDB" id="981508at2"/>
<evidence type="ECO:0000259" key="3">
    <source>
        <dbReference type="Pfam" id="PF00685"/>
    </source>
</evidence>
<gene>
    <name evidence="4" type="ORF">SAMN06265218_1193</name>
</gene>
<evidence type="ECO:0000313" key="4">
    <source>
        <dbReference type="EMBL" id="SMO87354.1"/>
    </source>
</evidence>
<evidence type="ECO:0000256" key="2">
    <source>
        <dbReference type="ARBA" id="ARBA00023180"/>
    </source>
</evidence>
<keyword evidence="2" id="KW-0325">Glycoprotein</keyword>
<dbReference type="InterPro" id="IPR037359">
    <property type="entry name" value="NST/OST"/>
</dbReference>